<comment type="similarity">
    <text evidence="2 11">Belongs to the folylpolyglutamate synthase family.</text>
</comment>
<keyword evidence="15" id="KW-1185">Reference proteome</keyword>
<dbReference type="SUPFAM" id="SSF53623">
    <property type="entry name" value="MurD-like peptide ligases, catalytic domain"/>
    <property type="match status" value="1"/>
</dbReference>
<dbReference type="GO" id="GO:0004326">
    <property type="term" value="F:tetrahydrofolylpolyglutamate synthase activity"/>
    <property type="evidence" value="ECO:0007669"/>
    <property type="project" value="UniProtKB-EC"/>
</dbReference>
<dbReference type="Gene3D" id="3.90.190.20">
    <property type="entry name" value="Mur ligase, C-terminal domain"/>
    <property type="match status" value="1"/>
</dbReference>
<dbReference type="SUPFAM" id="SSF53244">
    <property type="entry name" value="MurD-like peptide ligases, peptide-binding domain"/>
    <property type="match status" value="1"/>
</dbReference>
<dbReference type="PROSITE" id="PS01012">
    <property type="entry name" value="FOLYLPOLYGLU_SYNT_2"/>
    <property type="match status" value="1"/>
</dbReference>
<dbReference type="EC" id="6.3.2.17" evidence="3"/>
<dbReference type="PANTHER" id="PTHR11136">
    <property type="entry name" value="FOLYLPOLYGLUTAMATE SYNTHASE-RELATED"/>
    <property type="match status" value="1"/>
</dbReference>
<evidence type="ECO:0000256" key="5">
    <source>
        <dbReference type="ARBA" id="ARBA00022723"/>
    </source>
</evidence>
<comment type="caution">
    <text evidence="14">The sequence shown here is derived from an EMBL/GenBank/DDBJ whole genome shotgun (WGS) entry which is preliminary data.</text>
</comment>
<dbReference type="InterPro" id="IPR036615">
    <property type="entry name" value="Mur_ligase_C_dom_sf"/>
</dbReference>
<dbReference type="PANTHER" id="PTHR11136:SF0">
    <property type="entry name" value="DIHYDROFOLATE SYNTHETASE-RELATED"/>
    <property type="match status" value="1"/>
</dbReference>
<accession>A0A0R1P813</accession>
<evidence type="ECO:0000259" key="12">
    <source>
        <dbReference type="Pfam" id="PF02875"/>
    </source>
</evidence>
<dbReference type="STRING" id="1423746.FD27_GL001607"/>
<keyword evidence="4 11" id="KW-0436">Ligase</keyword>
<dbReference type="Pfam" id="PF08245">
    <property type="entry name" value="Mur_ligase_M"/>
    <property type="match status" value="1"/>
</dbReference>
<feature type="domain" description="Mur ligase central" evidence="13">
    <location>
        <begin position="46"/>
        <end position="273"/>
    </location>
</feature>
<keyword evidence="5" id="KW-0479">Metal-binding</keyword>
<dbReference type="InterPro" id="IPR018109">
    <property type="entry name" value="Folylpolyglutamate_synth_CS"/>
</dbReference>
<dbReference type="GO" id="GO:0046872">
    <property type="term" value="F:metal ion binding"/>
    <property type="evidence" value="ECO:0007669"/>
    <property type="project" value="UniProtKB-KW"/>
</dbReference>
<dbReference type="GO" id="GO:0008841">
    <property type="term" value="F:dihydrofolate synthase activity"/>
    <property type="evidence" value="ECO:0007669"/>
    <property type="project" value="TreeGrafter"/>
</dbReference>
<dbReference type="InterPro" id="IPR036565">
    <property type="entry name" value="Mur-like_cat_sf"/>
</dbReference>
<evidence type="ECO:0000256" key="7">
    <source>
        <dbReference type="ARBA" id="ARBA00022840"/>
    </source>
</evidence>
<evidence type="ECO:0000259" key="13">
    <source>
        <dbReference type="Pfam" id="PF08245"/>
    </source>
</evidence>
<dbReference type="FunFam" id="3.40.1190.10:FF:000011">
    <property type="entry name" value="Folylpolyglutamate synthase/dihydrofolate synthase"/>
    <property type="match status" value="1"/>
</dbReference>
<sequence>MIDDYQAALNFIHGRTKFKKIPTLDRMKRFLAELGNPQDGLTYIHVTGTNGKGSTVAMVRDALIGQGLTVGTFTSPFITRFNERIQYQGQPIADDDLVRLTRRVQLVVEKLDRILPTGGPTEFEIDTAIMFCYMAEKKPDVVILEVGIGGLYDSTNVIVPKVSVITTVGWDHMKYLGDTLGAIAHQKAGIIKEKVPIVIGKLPSEAHRVIVNEAANLNAPVYEEGVDFNVRKVNQHGLISQIIYDGIGLHHFASRLGLPGDYQVENAAVAITIVQLFMVQENLPLAPADLKQSLAATTWPGRMEIVSEEPTVILDGAHNLPGIQALVNTIHNDLGDRDVYLLVAILADKQYDLMLGELASLGNVHIMVTNFAGPSANRPSADLDDITADIRSRYPIKYAKHWQRGLESIATQLSADDVLIVTGSLYFISEVRHLFKD</sequence>
<dbReference type="Proteomes" id="UP000051445">
    <property type="component" value="Unassembled WGS sequence"/>
</dbReference>
<proteinExistence type="inferred from homology"/>
<evidence type="ECO:0000313" key="15">
    <source>
        <dbReference type="Proteomes" id="UP000051445"/>
    </source>
</evidence>
<comment type="catalytic activity">
    <reaction evidence="10">
        <text>(6S)-5,6,7,8-tetrahydrofolyl-(gamma-L-Glu)(n) + L-glutamate + ATP = (6S)-5,6,7,8-tetrahydrofolyl-(gamma-L-Glu)(n+1) + ADP + phosphate + H(+)</text>
        <dbReference type="Rhea" id="RHEA:10580"/>
        <dbReference type="Rhea" id="RHEA-COMP:14738"/>
        <dbReference type="Rhea" id="RHEA-COMP:14740"/>
        <dbReference type="ChEBI" id="CHEBI:15378"/>
        <dbReference type="ChEBI" id="CHEBI:29985"/>
        <dbReference type="ChEBI" id="CHEBI:30616"/>
        <dbReference type="ChEBI" id="CHEBI:43474"/>
        <dbReference type="ChEBI" id="CHEBI:141005"/>
        <dbReference type="ChEBI" id="CHEBI:456216"/>
        <dbReference type="EC" id="6.3.2.17"/>
    </reaction>
</comment>
<dbReference type="RefSeq" id="WP_057748003.1">
    <property type="nucleotide sequence ID" value="NZ_AZER01000004.1"/>
</dbReference>
<evidence type="ECO:0000256" key="10">
    <source>
        <dbReference type="ARBA" id="ARBA00047493"/>
    </source>
</evidence>
<comment type="cofactor">
    <cofactor evidence="1">
        <name>Mg(2+)</name>
        <dbReference type="ChEBI" id="CHEBI:18420"/>
    </cofactor>
</comment>
<keyword evidence="8" id="KW-0460">Magnesium</keyword>
<evidence type="ECO:0000256" key="9">
    <source>
        <dbReference type="ARBA" id="ARBA00030592"/>
    </source>
</evidence>
<keyword evidence="6 11" id="KW-0547">Nucleotide-binding</keyword>
<dbReference type="PIRSF" id="PIRSF001563">
    <property type="entry name" value="Folylpolyglu_synth"/>
    <property type="match status" value="1"/>
</dbReference>
<evidence type="ECO:0000256" key="11">
    <source>
        <dbReference type="PIRNR" id="PIRNR001563"/>
    </source>
</evidence>
<dbReference type="AlphaFoldDB" id="A0A0R1P813"/>
<organism evidence="14 15">
    <name type="scientific">Limosilactobacillus frumenti DSM 13145</name>
    <dbReference type="NCBI Taxonomy" id="1423746"/>
    <lineage>
        <taxon>Bacteria</taxon>
        <taxon>Bacillati</taxon>
        <taxon>Bacillota</taxon>
        <taxon>Bacilli</taxon>
        <taxon>Lactobacillales</taxon>
        <taxon>Lactobacillaceae</taxon>
        <taxon>Limosilactobacillus</taxon>
    </lineage>
</organism>
<dbReference type="InterPro" id="IPR001645">
    <property type="entry name" value="Folylpolyglutamate_synth"/>
</dbReference>
<dbReference type="OrthoDB" id="9809356at2"/>
<keyword evidence="7 11" id="KW-0067">ATP-binding</keyword>
<evidence type="ECO:0000256" key="8">
    <source>
        <dbReference type="ARBA" id="ARBA00022842"/>
    </source>
</evidence>
<dbReference type="GO" id="GO:0005524">
    <property type="term" value="F:ATP binding"/>
    <property type="evidence" value="ECO:0007669"/>
    <property type="project" value="UniProtKB-KW"/>
</dbReference>
<dbReference type="NCBIfam" id="TIGR01499">
    <property type="entry name" value="folC"/>
    <property type="match status" value="1"/>
</dbReference>
<name>A0A0R1P813_9LACO</name>
<dbReference type="EMBL" id="AZER01000004">
    <property type="protein sequence ID" value="KRL28609.1"/>
    <property type="molecule type" value="Genomic_DNA"/>
</dbReference>
<evidence type="ECO:0000313" key="14">
    <source>
        <dbReference type="EMBL" id="KRL28609.1"/>
    </source>
</evidence>
<reference evidence="14 15" key="1">
    <citation type="journal article" date="2015" name="Genome Announc.">
        <title>Expanding the biotechnology potential of lactobacilli through comparative genomics of 213 strains and associated genera.</title>
        <authorList>
            <person name="Sun Z."/>
            <person name="Harris H.M."/>
            <person name="McCann A."/>
            <person name="Guo C."/>
            <person name="Argimon S."/>
            <person name="Zhang W."/>
            <person name="Yang X."/>
            <person name="Jeffery I.B."/>
            <person name="Cooney J.C."/>
            <person name="Kagawa T.F."/>
            <person name="Liu W."/>
            <person name="Song Y."/>
            <person name="Salvetti E."/>
            <person name="Wrobel A."/>
            <person name="Rasinkangas P."/>
            <person name="Parkhill J."/>
            <person name="Rea M.C."/>
            <person name="O'Sullivan O."/>
            <person name="Ritari J."/>
            <person name="Douillard F.P."/>
            <person name="Paul Ross R."/>
            <person name="Yang R."/>
            <person name="Briner A.E."/>
            <person name="Felis G.E."/>
            <person name="de Vos W.M."/>
            <person name="Barrangou R."/>
            <person name="Klaenhammer T.R."/>
            <person name="Caufield P.W."/>
            <person name="Cui Y."/>
            <person name="Zhang H."/>
            <person name="O'Toole P.W."/>
        </authorList>
    </citation>
    <scope>NUCLEOTIDE SEQUENCE [LARGE SCALE GENOMIC DNA]</scope>
    <source>
        <strain evidence="14 15">DSM 13145</strain>
    </source>
</reference>
<evidence type="ECO:0000256" key="6">
    <source>
        <dbReference type="ARBA" id="ARBA00022741"/>
    </source>
</evidence>
<dbReference type="GO" id="GO:0005737">
    <property type="term" value="C:cytoplasm"/>
    <property type="evidence" value="ECO:0007669"/>
    <property type="project" value="TreeGrafter"/>
</dbReference>
<evidence type="ECO:0000256" key="4">
    <source>
        <dbReference type="ARBA" id="ARBA00022598"/>
    </source>
</evidence>
<evidence type="ECO:0000256" key="3">
    <source>
        <dbReference type="ARBA" id="ARBA00013025"/>
    </source>
</evidence>
<evidence type="ECO:0000256" key="1">
    <source>
        <dbReference type="ARBA" id="ARBA00001946"/>
    </source>
</evidence>
<evidence type="ECO:0000256" key="2">
    <source>
        <dbReference type="ARBA" id="ARBA00008276"/>
    </source>
</evidence>
<dbReference type="Pfam" id="PF02875">
    <property type="entry name" value="Mur_ligase_C"/>
    <property type="match status" value="1"/>
</dbReference>
<dbReference type="PATRIC" id="fig|1423746.3.peg.1637"/>
<dbReference type="InterPro" id="IPR004101">
    <property type="entry name" value="Mur_ligase_C"/>
</dbReference>
<gene>
    <name evidence="14" type="ORF">FD27_GL001607</name>
</gene>
<feature type="domain" description="Mur ligase C-terminal" evidence="12">
    <location>
        <begin position="301"/>
        <end position="424"/>
    </location>
</feature>
<protein>
    <recommendedName>
        <fullName evidence="3">tetrahydrofolate synthase</fullName>
        <ecNumber evidence="3">6.3.2.17</ecNumber>
    </recommendedName>
    <alternativeName>
        <fullName evidence="9">Tetrahydrofolylpolyglutamate synthase</fullName>
    </alternativeName>
</protein>
<dbReference type="Gene3D" id="3.40.1190.10">
    <property type="entry name" value="Mur-like, catalytic domain"/>
    <property type="match status" value="1"/>
</dbReference>
<dbReference type="InterPro" id="IPR013221">
    <property type="entry name" value="Mur_ligase_cen"/>
</dbReference>